<evidence type="ECO:0000256" key="6">
    <source>
        <dbReference type="ARBA" id="ARBA00022824"/>
    </source>
</evidence>
<feature type="compositionally biased region" description="Polar residues" evidence="16">
    <location>
        <begin position="671"/>
        <end position="692"/>
    </location>
</feature>
<dbReference type="AlphaFoldDB" id="A0A1G4IMW2"/>
<feature type="region of interest" description="Disordered" evidence="16">
    <location>
        <begin position="483"/>
        <end position="525"/>
    </location>
</feature>
<dbReference type="PANTHER" id="PTHR23284:SF0">
    <property type="entry name" value="PROLACTIN REGULATORY ELEMENT-BINDING PROTEIN"/>
    <property type="match status" value="1"/>
</dbReference>
<dbReference type="GO" id="GO:0015031">
    <property type="term" value="P:protein transport"/>
    <property type="evidence" value="ECO:0007669"/>
    <property type="project" value="UniProtKB-KW"/>
</dbReference>
<dbReference type="PANTHER" id="PTHR23284">
    <property type="entry name" value="PROLACTIN REGULATORY ELEMENT BINDING PROTEIN"/>
    <property type="match status" value="1"/>
</dbReference>
<proteinExistence type="inferred from homology"/>
<keyword evidence="7" id="KW-0931">ER-Golgi transport</keyword>
<evidence type="ECO:0000256" key="4">
    <source>
        <dbReference type="ARBA" id="ARBA00022692"/>
    </source>
</evidence>
<feature type="compositionally biased region" description="Basic and acidic residues" evidence="16">
    <location>
        <begin position="844"/>
        <end position="861"/>
    </location>
</feature>
<dbReference type="Proteomes" id="UP000189911">
    <property type="component" value="Chromosome A"/>
</dbReference>
<dbReference type="GO" id="GO:0000139">
    <property type="term" value="C:Golgi membrane"/>
    <property type="evidence" value="ECO:0007669"/>
    <property type="project" value="UniProtKB-SubCell"/>
</dbReference>
<evidence type="ECO:0000256" key="12">
    <source>
        <dbReference type="ARBA" id="ARBA00023136"/>
    </source>
</evidence>
<evidence type="ECO:0000256" key="5">
    <source>
        <dbReference type="ARBA" id="ARBA00022737"/>
    </source>
</evidence>
<evidence type="ECO:0000256" key="7">
    <source>
        <dbReference type="ARBA" id="ARBA00022892"/>
    </source>
</evidence>
<keyword evidence="19" id="KW-1185">Reference proteome</keyword>
<dbReference type="InterPro" id="IPR036322">
    <property type="entry name" value="WD40_repeat_dom_sf"/>
</dbReference>
<feature type="compositionally biased region" description="Polar residues" evidence="16">
    <location>
        <begin position="821"/>
        <end position="831"/>
    </location>
</feature>
<reference evidence="19" key="1">
    <citation type="submission" date="2016-03" db="EMBL/GenBank/DDBJ databases">
        <authorList>
            <person name="Devillers Hugo."/>
        </authorList>
    </citation>
    <scope>NUCLEOTIDE SEQUENCE [LARGE SCALE GENOMIC DNA]</scope>
</reference>
<keyword evidence="9" id="KW-0735">Signal-anchor</keyword>
<feature type="compositionally biased region" description="Low complexity" evidence="16">
    <location>
        <begin position="562"/>
        <end position="573"/>
    </location>
</feature>
<evidence type="ECO:0000256" key="3">
    <source>
        <dbReference type="ARBA" id="ARBA00022574"/>
    </source>
</evidence>
<dbReference type="EMBL" id="LT598449">
    <property type="protein sequence ID" value="SCU77947.1"/>
    <property type="molecule type" value="Genomic_DNA"/>
</dbReference>
<evidence type="ECO:0000256" key="1">
    <source>
        <dbReference type="ARBA" id="ARBA00022448"/>
    </source>
</evidence>
<evidence type="ECO:0000256" key="14">
    <source>
        <dbReference type="ARBA" id="ARBA00061254"/>
    </source>
</evidence>
<keyword evidence="12" id="KW-0472">Membrane</keyword>
<comment type="similarity">
    <text evidence="14 15">Belongs to the WD repeat SEC12 family.</text>
</comment>
<evidence type="ECO:0000313" key="19">
    <source>
        <dbReference type="Proteomes" id="UP000189911"/>
    </source>
</evidence>
<dbReference type="SMART" id="SM00320">
    <property type="entry name" value="WD40"/>
    <property type="match status" value="2"/>
</dbReference>
<evidence type="ECO:0000256" key="13">
    <source>
        <dbReference type="ARBA" id="ARBA00023180"/>
    </source>
</evidence>
<evidence type="ECO:0000256" key="15">
    <source>
        <dbReference type="RuleBase" id="RU369019"/>
    </source>
</evidence>
<keyword evidence="2" id="KW-0343">GTPase activation</keyword>
<protein>
    <recommendedName>
        <fullName evidence="15">Guanine nucleotide-exchange factor SEC12</fullName>
    </recommendedName>
</protein>
<keyword evidence="10" id="KW-1133">Transmembrane helix</keyword>
<dbReference type="InterPro" id="IPR024977">
    <property type="entry name" value="Apc4-like_WD40_dom"/>
</dbReference>
<feature type="region of interest" description="Disordered" evidence="16">
    <location>
        <begin position="557"/>
        <end position="693"/>
    </location>
</feature>
<comment type="subcellular location">
    <subcellularLocation>
        <location evidence="15">Endoplasmic reticulum membrane</location>
        <topology evidence="15">Single-pass type II membrane protein</topology>
    </subcellularLocation>
    <subcellularLocation>
        <location evidence="15">Golgi apparatus membrane</location>
        <topology evidence="15">Single-pass type II membrane protein</topology>
    </subcellularLocation>
</comment>
<evidence type="ECO:0000256" key="8">
    <source>
        <dbReference type="ARBA" id="ARBA00022927"/>
    </source>
</evidence>
<dbReference type="GO" id="GO:0005085">
    <property type="term" value="F:guanyl-nucleotide exchange factor activity"/>
    <property type="evidence" value="ECO:0007669"/>
    <property type="project" value="InterPro"/>
</dbReference>
<dbReference type="OrthoDB" id="2013972at2759"/>
<dbReference type="InterPro" id="IPR015943">
    <property type="entry name" value="WD40/YVTN_repeat-like_dom_sf"/>
</dbReference>
<dbReference type="InterPro" id="IPR045260">
    <property type="entry name" value="Sec12-like"/>
</dbReference>
<feature type="compositionally biased region" description="Polar residues" evidence="16">
    <location>
        <begin position="632"/>
        <end position="647"/>
    </location>
</feature>
<evidence type="ECO:0000256" key="2">
    <source>
        <dbReference type="ARBA" id="ARBA00022468"/>
    </source>
</evidence>
<feature type="compositionally biased region" description="Basic and acidic residues" evidence="16">
    <location>
        <begin position="652"/>
        <end position="661"/>
    </location>
</feature>
<organism evidence="18 19">
    <name type="scientific">Lachancea nothofagi CBS 11611</name>
    <dbReference type="NCBI Taxonomy" id="1266666"/>
    <lineage>
        <taxon>Eukaryota</taxon>
        <taxon>Fungi</taxon>
        <taxon>Dikarya</taxon>
        <taxon>Ascomycota</taxon>
        <taxon>Saccharomycotina</taxon>
        <taxon>Saccharomycetes</taxon>
        <taxon>Saccharomycetales</taxon>
        <taxon>Saccharomycetaceae</taxon>
        <taxon>Lachancea</taxon>
    </lineage>
</organism>
<name>A0A1G4IMW2_9SACH</name>
<dbReference type="InterPro" id="IPR001680">
    <property type="entry name" value="WD40_rpt"/>
</dbReference>
<dbReference type="GO" id="GO:0003400">
    <property type="term" value="P:regulation of COPII vesicle coating"/>
    <property type="evidence" value="ECO:0007669"/>
    <property type="project" value="UniProtKB-UniRule"/>
</dbReference>
<evidence type="ECO:0000256" key="11">
    <source>
        <dbReference type="ARBA" id="ARBA00023034"/>
    </source>
</evidence>
<evidence type="ECO:0000256" key="10">
    <source>
        <dbReference type="ARBA" id="ARBA00022989"/>
    </source>
</evidence>
<accession>A0A1G4IMW2</accession>
<evidence type="ECO:0000256" key="16">
    <source>
        <dbReference type="SAM" id="MobiDB-lite"/>
    </source>
</evidence>
<evidence type="ECO:0000313" key="18">
    <source>
        <dbReference type="EMBL" id="SCU77947.1"/>
    </source>
</evidence>
<dbReference type="GO" id="GO:0005096">
    <property type="term" value="F:GTPase activator activity"/>
    <property type="evidence" value="ECO:0007669"/>
    <property type="project" value="UniProtKB-KW"/>
</dbReference>
<gene>
    <name evidence="18" type="ORF">LANO_0A01684G</name>
</gene>
<keyword evidence="13" id="KW-0325">Glycoprotein</keyword>
<comment type="function">
    <text evidence="15">Guanine nucleotide-exchange factor (GEF) required for the formation or budding of transport vesicles from the ER.</text>
</comment>
<feature type="domain" description="Anaphase-promoting complex subunit 4-like WD40" evidence="17">
    <location>
        <begin position="272"/>
        <end position="335"/>
    </location>
</feature>
<keyword evidence="3 15" id="KW-0853">WD repeat</keyword>
<dbReference type="SUPFAM" id="SSF50978">
    <property type="entry name" value="WD40 repeat-like"/>
    <property type="match status" value="1"/>
</dbReference>
<feature type="compositionally biased region" description="Polar residues" evidence="16">
    <location>
        <begin position="483"/>
        <end position="506"/>
    </location>
</feature>
<evidence type="ECO:0000259" key="17">
    <source>
        <dbReference type="Pfam" id="PF12894"/>
    </source>
</evidence>
<dbReference type="FunFam" id="2.130.10.10:FF:000597">
    <property type="entry name" value="Guanine nucleotide-exchange factor SEC12"/>
    <property type="match status" value="1"/>
</dbReference>
<keyword evidence="8 15" id="KW-0653">Protein transport</keyword>
<sequence>MKFQESLYSLGYPAYGARFLNESVLLVAGGGGEGNNGIPNKLTALQVNFEKRKVIKRYRELTLDENDDSPTTLDAANNVILMGCNESSAKIKAGADNHHLRKYVFENDHLKFVASVDMDRSGTCDDYTKLTYMSQDGTVAAIASSKLPTVIRILNPNLLAETYEIETGNDVKDLHFSPDGKVLSYITSSTLEVISIVTGRFIVRKTDFDKNWALSKIRFIAEDTVLIAAALKKGNGIVLCKVSLKSGSTSVLKTKTITTKFKGVTSMDVDPAGQLAALAGNDNSIVIVRLKNFTIAKFFKQVHSFAVTRVVFSPNGKILASVSAANTIHVISIPDKLATATSVIEKIIKLFINFVLIVFIAAIAQVTYKYDLHSKTYHFALNKWNSRKDSFRLNDVFRQTTLVGDVISIETHTRLAPTEDYSVTTSFSSSELPRTLSSVTASENSFSAEDFTSTHSLATPTSSYLVDESFVLNNDATIQTTKTTEVVSESGPQVTKLQDTLNSGTSKLPKMDNDAESTTTGTPIDKVDSAAIGSFTSGSVNDWLENESHLSNVPLDADSLQSSTKSANTSTSNIHDSSLTTIAHDHSTDTSAHTGYTDAEETEVKAASNSQFKSSTTTTTTVREATTEMTEQHVTSLETESNASKVASDTPVEAREKKHAEPNSMKAGRLTSKNTDTSNIKTATPVNSTNILGTMRESAINKTASQTIMSELHTSNVPEDDTLGSAKVYISTPNAKNSRHSDEIASSLRHTSSWEDLSSSPASEQHASNAIPDDFENKFTPDVSSQNEKVDKLEETIPNPASKVQKEPATVEEVKPVPESTADTQVKSETFLTEDVNLASTGASREEGEDHSDEALTHDEL</sequence>
<keyword evidence="11" id="KW-0333">Golgi apparatus</keyword>
<keyword evidence="5 15" id="KW-0677">Repeat</keyword>
<dbReference type="GO" id="GO:0005789">
    <property type="term" value="C:endoplasmic reticulum membrane"/>
    <property type="evidence" value="ECO:0007669"/>
    <property type="project" value="UniProtKB-SubCell"/>
</dbReference>
<keyword evidence="1 15" id="KW-0813">Transport</keyword>
<feature type="compositionally biased region" description="Polar residues" evidence="16">
    <location>
        <begin position="748"/>
        <end position="768"/>
    </location>
</feature>
<keyword evidence="4" id="KW-0812">Transmembrane</keyword>
<dbReference type="Pfam" id="PF12894">
    <property type="entry name" value="ANAPC4_WD40"/>
    <property type="match status" value="1"/>
</dbReference>
<dbReference type="GO" id="GO:0006888">
    <property type="term" value="P:endoplasmic reticulum to Golgi vesicle-mediated transport"/>
    <property type="evidence" value="ECO:0007669"/>
    <property type="project" value="UniProtKB-UniRule"/>
</dbReference>
<evidence type="ECO:0000256" key="9">
    <source>
        <dbReference type="ARBA" id="ARBA00022968"/>
    </source>
</evidence>
<keyword evidence="6 15" id="KW-0256">Endoplasmic reticulum</keyword>
<dbReference type="Gene3D" id="2.130.10.10">
    <property type="entry name" value="YVTN repeat-like/Quinoprotein amine dehydrogenase"/>
    <property type="match status" value="1"/>
</dbReference>
<feature type="region of interest" description="Disordered" evidence="16">
    <location>
        <begin position="734"/>
        <end position="861"/>
    </location>
</feature>
<feature type="compositionally biased region" description="Low complexity" evidence="16">
    <location>
        <begin position="616"/>
        <end position="629"/>
    </location>
</feature>